<name>A0A3A5H3P1_9ACTN</name>
<keyword evidence="2" id="KW-1185">Reference proteome</keyword>
<dbReference type="InterPro" id="IPR036291">
    <property type="entry name" value="NAD(P)-bd_dom_sf"/>
</dbReference>
<dbReference type="Gene3D" id="3.40.50.720">
    <property type="entry name" value="NAD(P)-binding Rossmann-like Domain"/>
    <property type="match status" value="1"/>
</dbReference>
<dbReference type="RefSeq" id="WP_120059153.1">
    <property type="nucleotide sequence ID" value="NZ_QYRP01000002.1"/>
</dbReference>
<dbReference type="PANTHER" id="PTHR13812">
    <property type="entry name" value="KETIMINE REDUCTASE MU-CRYSTALLIN"/>
    <property type="match status" value="1"/>
</dbReference>
<dbReference type="Proteomes" id="UP000276542">
    <property type="component" value="Unassembled WGS sequence"/>
</dbReference>
<dbReference type="PANTHER" id="PTHR13812:SF19">
    <property type="entry name" value="KETIMINE REDUCTASE MU-CRYSTALLIN"/>
    <property type="match status" value="1"/>
</dbReference>
<dbReference type="Gene3D" id="3.30.1780.10">
    <property type="entry name" value="ornithine cyclodeaminase, domain 1"/>
    <property type="match status" value="1"/>
</dbReference>
<dbReference type="SUPFAM" id="SSF51735">
    <property type="entry name" value="NAD(P)-binding Rossmann-fold domains"/>
    <property type="match status" value="1"/>
</dbReference>
<dbReference type="OrthoDB" id="3814544at2"/>
<proteinExistence type="predicted"/>
<reference evidence="2" key="1">
    <citation type="submission" date="2018-09" db="EMBL/GenBank/DDBJ databases">
        <authorList>
            <person name="Zhu H."/>
        </authorList>
    </citation>
    <scope>NUCLEOTIDE SEQUENCE [LARGE SCALE GENOMIC DNA]</scope>
    <source>
        <strain evidence="2">K1W22B-1</strain>
    </source>
</reference>
<dbReference type="EMBL" id="QYRP01000002">
    <property type="protein sequence ID" value="RJS45252.1"/>
    <property type="molecule type" value="Genomic_DNA"/>
</dbReference>
<dbReference type="PIRSF" id="PIRSF001439">
    <property type="entry name" value="CryM"/>
    <property type="match status" value="1"/>
</dbReference>
<dbReference type="InterPro" id="IPR023401">
    <property type="entry name" value="ODC_N"/>
</dbReference>
<evidence type="ECO:0000313" key="2">
    <source>
        <dbReference type="Proteomes" id="UP000276542"/>
    </source>
</evidence>
<dbReference type="Pfam" id="PF02423">
    <property type="entry name" value="OCD_Mu_crystall"/>
    <property type="match status" value="1"/>
</dbReference>
<gene>
    <name evidence="1" type="ORF">D4739_02805</name>
</gene>
<organism evidence="1 2">
    <name type="scientific">Nocardioides cavernaquae</name>
    <dbReference type="NCBI Taxonomy" id="2321396"/>
    <lineage>
        <taxon>Bacteria</taxon>
        <taxon>Bacillati</taxon>
        <taxon>Actinomycetota</taxon>
        <taxon>Actinomycetes</taxon>
        <taxon>Propionibacteriales</taxon>
        <taxon>Nocardioidaceae</taxon>
        <taxon>Nocardioides</taxon>
    </lineage>
</organism>
<dbReference type="GO" id="GO:0005737">
    <property type="term" value="C:cytoplasm"/>
    <property type="evidence" value="ECO:0007669"/>
    <property type="project" value="TreeGrafter"/>
</dbReference>
<dbReference type="AlphaFoldDB" id="A0A3A5H3P1"/>
<evidence type="ECO:0000313" key="1">
    <source>
        <dbReference type="EMBL" id="RJS45252.1"/>
    </source>
</evidence>
<comment type="caution">
    <text evidence="1">The sequence shown here is derived from an EMBL/GenBank/DDBJ whole genome shotgun (WGS) entry which is preliminary data.</text>
</comment>
<dbReference type="InterPro" id="IPR003462">
    <property type="entry name" value="ODC_Mu_crystall"/>
</dbReference>
<protein>
    <submittedName>
        <fullName evidence="1">Ornithine cyclodeaminase family protein</fullName>
    </submittedName>
</protein>
<accession>A0A3A5H3P1</accession>
<sequence>MKTVNLTAEEVRAGVTMAEAIGAVREAFLGLEDGQFEQPVRTALRDGQFLVMTAHHRESATAIVKTLSLNPDRVPAIAGTATWAGLGDPASLVADAAAVTALRTGAVSGVATDLLAHPAADSMAIIGAGGQAADQVRAVNVVRPLRRLWISNRDQARAEALADTLQGEMAEVDICIAPSVGEAVRDAEIVSCSTSATAPILDASMLKPRVHVNAIGAFRPTMRELPDDLLGHSTVVVDDIEAILEESGEIIHALASGALELGDLTTLGRALNEALELRDRTVFKSVGVAAQDWAIVRLLATKYL</sequence>